<protein>
    <submittedName>
        <fullName evidence="1">Uncharacterized protein</fullName>
    </submittedName>
</protein>
<proteinExistence type="predicted"/>
<dbReference type="Proteomes" id="UP000237271">
    <property type="component" value="Unassembled WGS sequence"/>
</dbReference>
<accession>A0A2P4YJZ3</accession>
<name>A0A2P4YJZ3_9STRA</name>
<dbReference type="AlphaFoldDB" id="A0A2P4YJZ3"/>
<gene>
    <name evidence="1" type="ORF">PHPALM_4392</name>
</gene>
<reference evidence="1 2" key="1">
    <citation type="journal article" date="2017" name="Genome Biol. Evol.">
        <title>Phytophthora megakarya and P. palmivora, closely related causal agents of cacao black pod rot, underwent increases in genome sizes and gene numbers by different mechanisms.</title>
        <authorList>
            <person name="Ali S.S."/>
            <person name="Shao J."/>
            <person name="Lary D.J."/>
            <person name="Kronmiller B."/>
            <person name="Shen D."/>
            <person name="Strem M.D."/>
            <person name="Amoako-Attah I."/>
            <person name="Akrofi A.Y."/>
            <person name="Begoude B.A."/>
            <person name="Ten Hoopen G.M."/>
            <person name="Coulibaly K."/>
            <person name="Kebe B.I."/>
            <person name="Melnick R.L."/>
            <person name="Guiltinan M.J."/>
            <person name="Tyler B.M."/>
            <person name="Meinhardt L.W."/>
            <person name="Bailey B.A."/>
        </authorList>
    </citation>
    <scope>NUCLEOTIDE SEQUENCE [LARGE SCALE GENOMIC DNA]</scope>
    <source>
        <strain evidence="2">sbr112.9</strain>
    </source>
</reference>
<evidence type="ECO:0000313" key="1">
    <source>
        <dbReference type="EMBL" id="POM78120.1"/>
    </source>
</evidence>
<dbReference type="EMBL" id="NCKW01002149">
    <property type="protein sequence ID" value="POM78120.1"/>
    <property type="molecule type" value="Genomic_DNA"/>
</dbReference>
<organism evidence="1 2">
    <name type="scientific">Phytophthora palmivora</name>
    <dbReference type="NCBI Taxonomy" id="4796"/>
    <lineage>
        <taxon>Eukaryota</taxon>
        <taxon>Sar</taxon>
        <taxon>Stramenopiles</taxon>
        <taxon>Oomycota</taxon>
        <taxon>Peronosporomycetes</taxon>
        <taxon>Peronosporales</taxon>
        <taxon>Peronosporaceae</taxon>
        <taxon>Phytophthora</taxon>
    </lineage>
</organism>
<dbReference type="OrthoDB" id="78153at2759"/>
<comment type="caution">
    <text evidence="1">The sequence shown here is derived from an EMBL/GenBank/DDBJ whole genome shotgun (WGS) entry which is preliminary data.</text>
</comment>
<sequence length="803" mass="91220">MSATPPPPDMEIASATFFHRACSHEQLFHAEYKRSNRTKGLKILRCFPHCCPEHIDRSYCGTSLSVRVELERGSPSTSQPRNPPPSEVIALFARFEAVNDTSLQPGECVEVTRIAADTQSDRNLEGRWIAGTLDRPSRLVTTIRKPGTSLDDHKPLVFHLNGKPFSRWYYDWESGANKAQRLTKHVLKAYIVERCAIDEEGIFTAFTGRHVHKQLYRVLHIVISPEFTVISYRRAPSEQYQTTLMSGGSVDTQTLAAIAHGEASSQKLQSTSDFEGTYSQNLCMIDSKSDHFYLLKPDPHNEMHQDKRQRMAEYVVPYDSTEFSATLEDKLRWEYTNSSAVSVSRDIALLYAFLLWTPICAYASFVDEIVHLIHKNLKESLTEESSELSKQNCFSRFVLDQAGDNHETNGISANFFGDTKRLNSSVALPQYLEHLLRALAHASQWFYSAETRKWVNTFFRQYAGSVLDKHTMKACFVQFVQELQDRLNSQVFENTKLRTVANAAEEVIAAVYSYPYFYARRPQVRQILSGQDFAGWNAFVAQMRETYIGLSTSRGVPRALNSSYTSLNFDRAHPPRNYLESDWNAEWLLEIDDAEWKFSNQKTKVGEGLNKSPNEDVKCVICLLNVFELISQLVRIEVAIDVQTSSMHIRSTQGVANQLDCMRVVLDGKERIFSQLPNGMASAVDPGTHGNYIGAMRVEQSERLVAYLQIFTWSTPKNGPSFNVRTRIECWRSRRLCVSGDVLVTTTSDAFTPEQVISLGEMSLRDKREAVVNAHTNQHQLDTASTASAWKELGRFRLSYTKV</sequence>
<evidence type="ECO:0000313" key="2">
    <source>
        <dbReference type="Proteomes" id="UP000237271"/>
    </source>
</evidence>
<keyword evidence="2" id="KW-1185">Reference proteome</keyword>